<protein>
    <submittedName>
        <fullName evidence="1">Uncharacterized protein</fullName>
    </submittedName>
</protein>
<proteinExistence type="predicted"/>
<dbReference type="Proteomes" id="UP001153328">
    <property type="component" value="Unassembled WGS sequence"/>
</dbReference>
<organism evidence="1 2">
    <name type="scientific">Actinacidiphila bryophytorum</name>
    <dbReference type="NCBI Taxonomy" id="1436133"/>
    <lineage>
        <taxon>Bacteria</taxon>
        <taxon>Bacillati</taxon>
        <taxon>Actinomycetota</taxon>
        <taxon>Actinomycetes</taxon>
        <taxon>Kitasatosporales</taxon>
        <taxon>Streptomycetaceae</taxon>
        <taxon>Actinacidiphila</taxon>
    </lineage>
</organism>
<reference evidence="1" key="1">
    <citation type="submission" date="2021-06" db="EMBL/GenBank/DDBJ databases">
        <authorList>
            <person name="Arsene-Ploetze F."/>
        </authorList>
    </citation>
    <scope>NUCLEOTIDE SEQUENCE</scope>
    <source>
        <strain evidence="1">SBRY1</strain>
    </source>
</reference>
<sequence>MDSVPLEAAYAFRTAAAEAVGDAWEKLDPDDRAAADTALTRTLLADRALAAAARDVLAGHAAVVDCRAAVDEAAVAALCASTSYQERIARLRTDAGWLVETVTSTPDSLAATPVALHLLDSTGRPLPERHLPWREAVRVMVTDHIPRSTSRLAALSGAVRV</sequence>
<name>A0A9W4H8X6_9ACTN</name>
<evidence type="ECO:0000313" key="2">
    <source>
        <dbReference type="Proteomes" id="UP001153328"/>
    </source>
</evidence>
<dbReference type="EMBL" id="CAJVAX010000023">
    <property type="protein sequence ID" value="CAG7658528.1"/>
    <property type="molecule type" value="Genomic_DNA"/>
</dbReference>
<gene>
    <name evidence="1" type="ORF">SBRY_90294</name>
</gene>
<comment type="caution">
    <text evidence="1">The sequence shown here is derived from an EMBL/GenBank/DDBJ whole genome shotgun (WGS) entry which is preliminary data.</text>
</comment>
<keyword evidence="2" id="KW-1185">Reference proteome</keyword>
<dbReference type="AlphaFoldDB" id="A0A9W4H8X6"/>
<accession>A0A9W4H8X6</accession>
<evidence type="ECO:0000313" key="1">
    <source>
        <dbReference type="EMBL" id="CAG7658528.1"/>
    </source>
</evidence>
<dbReference type="RefSeq" id="WP_205048192.1">
    <property type="nucleotide sequence ID" value="NZ_CAJVAX010000023.1"/>
</dbReference>